<evidence type="ECO:0000256" key="3">
    <source>
        <dbReference type="ARBA" id="ARBA00022448"/>
    </source>
</evidence>
<comment type="similarity">
    <text evidence="2">Belongs to the bacterial solute-binding protein SsuA/TauA family.</text>
</comment>
<dbReference type="SUPFAM" id="SSF53850">
    <property type="entry name" value="Periplasmic binding protein-like II"/>
    <property type="match status" value="1"/>
</dbReference>
<comment type="function">
    <text evidence="5">Part of a binding-protein-dependent transport system for aliphatic sulfonates. Putative binding protein.</text>
</comment>
<evidence type="ECO:0000313" key="8">
    <source>
        <dbReference type="EMBL" id="KAF1018959.1"/>
    </source>
</evidence>
<dbReference type="NCBIfam" id="TIGR01728">
    <property type="entry name" value="SsuA_fam"/>
    <property type="match status" value="1"/>
</dbReference>
<accession>A0A7V8FL98</accession>
<dbReference type="PROSITE" id="PS51318">
    <property type="entry name" value="TAT"/>
    <property type="match status" value="1"/>
</dbReference>
<feature type="domain" description="Solute-binding protein family 3/N-terminal" evidence="7">
    <location>
        <begin position="49"/>
        <end position="269"/>
    </location>
</feature>
<proteinExistence type="inferred from homology"/>
<comment type="caution">
    <text evidence="8">The sequence shown here is derived from an EMBL/GenBank/DDBJ whole genome shotgun (WGS) entry which is preliminary data.</text>
</comment>
<dbReference type="Proteomes" id="UP000461670">
    <property type="component" value="Unassembled WGS sequence"/>
</dbReference>
<dbReference type="EMBL" id="WNDQ01000069">
    <property type="protein sequence ID" value="KAF1018959.1"/>
    <property type="molecule type" value="Genomic_DNA"/>
</dbReference>
<dbReference type="SMART" id="SM00062">
    <property type="entry name" value="PBPb"/>
    <property type="match status" value="1"/>
</dbReference>
<dbReference type="InterPro" id="IPR006311">
    <property type="entry name" value="TAT_signal"/>
</dbReference>
<dbReference type="AlphaFoldDB" id="A0A7V8FL98"/>
<dbReference type="GO" id="GO:0042626">
    <property type="term" value="F:ATPase-coupled transmembrane transporter activity"/>
    <property type="evidence" value="ECO:0007669"/>
    <property type="project" value="InterPro"/>
</dbReference>
<dbReference type="PANTHER" id="PTHR30024:SF42">
    <property type="entry name" value="ALIPHATIC SULFONATES-BINDING PROTEIN-RELATED"/>
    <property type="match status" value="1"/>
</dbReference>
<evidence type="ECO:0000313" key="9">
    <source>
        <dbReference type="Proteomes" id="UP000461670"/>
    </source>
</evidence>
<evidence type="ECO:0000259" key="7">
    <source>
        <dbReference type="SMART" id="SM00062"/>
    </source>
</evidence>
<sequence>MPDHPPTPLSSPLLTGRRQWLASAGALALGSTLGLPATRAQAQGQRANTLRIGYQKYGSLVLLKGDGGLDKQLASQGVQVTWTEFPGGPQLLEALNVGAIDFGATGEAPPVFAQAAGADLVYVGVEPPAPAGEAILVKADSPIRSVADLKGKRVAFNKGSNVHYLLVKALEAASLPYGEVQTVFLTPTDGRAAFASGNVDAWVIWDPFQAAAEKQLGARVLRDGQGLVSNYQFYLASRGYAQNQPQRIALILRELDRTGQWTRANLAQAAQQIAPLVGLPPDITQLALSRQGYGVTPLSPSVVTQQQAVADAFHQLKLIPKPLRIADAVWQAPQA</sequence>
<evidence type="ECO:0000256" key="6">
    <source>
        <dbReference type="ARBA" id="ARBA00070228"/>
    </source>
</evidence>
<dbReference type="PANTHER" id="PTHR30024">
    <property type="entry name" value="ALIPHATIC SULFONATES-BINDING PROTEIN-RELATED"/>
    <property type="match status" value="1"/>
</dbReference>
<evidence type="ECO:0000256" key="2">
    <source>
        <dbReference type="ARBA" id="ARBA00010742"/>
    </source>
</evidence>
<dbReference type="NCBIfam" id="NF008588">
    <property type="entry name" value="PRK11553.1"/>
    <property type="match status" value="1"/>
</dbReference>
<name>A0A7V8FL98_9BURK</name>
<dbReference type="InterPro" id="IPR001638">
    <property type="entry name" value="Solute-binding_3/MltF_N"/>
</dbReference>
<dbReference type="FunFam" id="3.40.190.10:FF:000050">
    <property type="entry name" value="Sulfonate ABC transporter substrate-binding protein"/>
    <property type="match status" value="1"/>
</dbReference>
<dbReference type="GO" id="GO:0016020">
    <property type="term" value="C:membrane"/>
    <property type="evidence" value="ECO:0007669"/>
    <property type="project" value="InterPro"/>
</dbReference>
<gene>
    <name evidence="8" type="primary">ssuA_9</name>
    <name evidence="8" type="ORF">GAK30_03415</name>
</gene>
<dbReference type="Gene3D" id="3.40.190.10">
    <property type="entry name" value="Periplasmic binding protein-like II"/>
    <property type="match status" value="2"/>
</dbReference>
<comment type="subcellular location">
    <subcellularLocation>
        <location evidence="1">Periplasm</location>
    </subcellularLocation>
</comment>
<reference evidence="9" key="1">
    <citation type="journal article" date="2020" name="MBio">
        <title>Horizontal gene transfer to a defensive symbiont with a reduced genome amongst a multipartite beetle microbiome.</title>
        <authorList>
            <person name="Waterworth S.C."/>
            <person name="Florez L.V."/>
            <person name="Rees E.R."/>
            <person name="Hertweck C."/>
            <person name="Kaltenpoth M."/>
            <person name="Kwan J.C."/>
        </authorList>
    </citation>
    <scope>NUCLEOTIDE SEQUENCE [LARGE SCALE GENOMIC DNA]</scope>
</reference>
<keyword evidence="4" id="KW-0732">Signal</keyword>
<evidence type="ECO:0000256" key="5">
    <source>
        <dbReference type="ARBA" id="ARBA00055538"/>
    </source>
</evidence>
<protein>
    <recommendedName>
        <fullName evidence="6">Putative aliphatic sulfonates-binding protein</fullName>
    </recommendedName>
</protein>
<organism evidence="8 9">
    <name type="scientific">Paracidovorax wautersii</name>
    <dbReference type="NCBI Taxonomy" id="1177982"/>
    <lineage>
        <taxon>Bacteria</taxon>
        <taxon>Pseudomonadati</taxon>
        <taxon>Pseudomonadota</taxon>
        <taxon>Betaproteobacteria</taxon>
        <taxon>Burkholderiales</taxon>
        <taxon>Comamonadaceae</taxon>
        <taxon>Paracidovorax</taxon>
    </lineage>
</organism>
<dbReference type="InterPro" id="IPR015168">
    <property type="entry name" value="SsuA/THI5"/>
</dbReference>
<keyword evidence="3" id="KW-0813">Transport</keyword>
<dbReference type="InterPro" id="IPR010067">
    <property type="entry name" value="ABC_SsuA_sub-bd"/>
</dbReference>
<dbReference type="Pfam" id="PF09084">
    <property type="entry name" value="NMT1"/>
    <property type="match status" value="1"/>
</dbReference>
<dbReference type="GO" id="GO:0042597">
    <property type="term" value="C:periplasmic space"/>
    <property type="evidence" value="ECO:0007669"/>
    <property type="project" value="UniProtKB-SubCell"/>
</dbReference>
<evidence type="ECO:0000256" key="4">
    <source>
        <dbReference type="ARBA" id="ARBA00022729"/>
    </source>
</evidence>
<dbReference type="CDD" id="cd13557">
    <property type="entry name" value="PBP2_SsuA"/>
    <property type="match status" value="1"/>
</dbReference>
<evidence type="ECO:0000256" key="1">
    <source>
        <dbReference type="ARBA" id="ARBA00004418"/>
    </source>
</evidence>